<proteinExistence type="predicted"/>
<keyword evidence="3" id="KW-1185">Reference proteome</keyword>
<sequence>MDSYSDSKDFIYDELKKQYDFLENVKFGKLYDEFNDESKYDQKFNQKCQTIKDGLSIPEYYYEILNKFCSILHRIIVKINKIQNDLLEGITNNDKMHCIYLKYWLHDQLGNSDTKGMFVHKEFQTFQNNIKDQISSNLSNPCIFRELTWDQSNKIKSIYAFILLYYSHIKEIHKKPDVPCKYLNFFGKGLKAYYDSVSECSSEQKDEVYCQEFKEFQEIYKLDKLYWENSTTITEYSYSSESKDDCPLVIESLQSPLIISYRDKNNILYLSNEPIDFQKRTIISATSAVGTTVGISAFLFYLYKYTSLGTLFRTLMQKDNISFDNMDREAHDITYPSSKYEHTNFENILGVAPVLLTASALYRYTPVGSWIRKLGGYNTNNLSNMDRSEMDGFLSNTQVSGNIFFDNTENYISYQPL</sequence>
<evidence type="ECO:0000256" key="1">
    <source>
        <dbReference type="SAM" id="Phobius"/>
    </source>
</evidence>
<dbReference type="EMBL" id="FLRD01001898">
    <property type="protein sequence ID" value="SBT58459.1"/>
    <property type="molecule type" value="Genomic_DNA"/>
</dbReference>
<dbReference type="Pfam" id="PF05795">
    <property type="entry name" value="Plasmodium_Vir"/>
    <property type="match status" value="2"/>
</dbReference>
<dbReference type="InterPro" id="IPR008780">
    <property type="entry name" value="Plasmodium_Vir"/>
</dbReference>
<keyword evidence="1" id="KW-0472">Membrane</keyword>
<keyword evidence="1" id="KW-1133">Transmembrane helix</keyword>
<organism evidence="2 3">
    <name type="scientific">Plasmodium ovale wallikeri</name>
    <dbReference type="NCBI Taxonomy" id="864142"/>
    <lineage>
        <taxon>Eukaryota</taxon>
        <taxon>Sar</taxon>
        <taxon>Alveolata</taxon>
        <taxon>Apicomplexa</taxon>
        <taxon>Aconoidasida</taxon>
        <taxon>Haemosporida</taxon>
        <taxon>Plasmodiidae</taxon>
        <taxon>Plasmodium</taxon>
        <taxon>Plasmodium (Plasmodium)</taxon>
    </lineage>
</organism>
<protein>
    <submittedName>
        <fullName evidence="2">PIR Superfamily Protein</fullName>
    </submittedName>
</protein>
<feature type="transmembrane region" description="Helical" evidence="1">
    <location>
        <begin position="282"/>
        <end position="303"/>
    </location>
</feature>
<evidence type="ECO:0000313" key="2">
    <source>
        <dbReference type="EMBL" id="SBT58459.1"/>
    </source>
</evidence>
<accession>A0A1A9AQE2</accession>
<keyword evidence="1" id="KW-0812">Transmembrane</keyword>
<dbReference type="AlphaFoldDB" id="A0A1A9AQE2"/>
<gene>
    <name evidence="2" type="ORF">POVWA1_087800</name>
</gene>
<evidence type="ECO:0000313" key="3">
    <source>
        <dbReference type="Proteomes" id="UP000078555"/>
    </source>
</evidence>
<dbReference type="Proteomes" id="UP000078555">
    <property type="component" value="Unassembled WGS sequence"/>
</dbReference>
<reference evidence="3" key="1">
    <citation type="submission" date="2016-05" db="EMBL/GenBank/DDBJ databases">
        <authorList>
            <person name="Naeem Raeece"/>
        </authorList>
    </citation>
    <scope>NUCLEOTIDE SEQUENCE [LARGE SCALE GENOMIC DNA]</scope>
</reference>
<name>A0A1A9AQE2_PLAOA</name>